<feature type="domain" description="PapC-like C-terminal" evidence="11">
    <location>
        <begin position="738"/>
        <end position="796"/>
    </location>
</feature>
<feature type="signal peptide" evidence="10">
    <location>
        <begin position="1"/>
        <end position="21"/>
    </location>
</feature>
<evidence type="ECO:0000313" key="14">
    <source>
        <dbReference type="Proteomes" id="UP000008815"/>
    </source>
</evidence>
<dbReference type="eggNOG" id="COG3188">
    <property type="taxonomic scope" value="Bacteria"/>
</dbReference>
<feature type="domain" description="PapC N-terminal" evidence="12">
    <location>
        <begin position="23"/>
        <end position="165"/>
    </location>
</feature>
<evidence type="ECO:0000256" key="8">
    <source>
        <dbReference type="ARBA" id="ARBA00023237"/>
    </source>
</evidence>
<keyword evidence="3 9" id="KW-0813">Transport</keyword>
<dbReference type="Proteomes" id="UP000008815">
    <property type="component" value="Chromosome 1"/>
</dbReference>
<protein>
    <submittedName>
        <fullName evidence="13">Outer membrane usher protein</fullName>
    </submittedName>
</protein>
<dbReference type="PROSITE" id="PS01151">
    <property type="entry name" value="FIMBRIAL_USHER"/>
    <property type="match status" value="1"/>
</dbReference>
<accession>A0A0H3KEM6</accession>
<sequence>MRIRHSLLCVSVLVVGSQSHATEFNSSFLSIDGTTDVDLSQFSQADFTLPGEYMLEVQVNDLFYGLQPIEFVALDASGAGKPCLRAELVAQFGLKPSLAKDLPRFHGGRCVDLAAIEGVTVRYLKGDGRLRITIPQAALEFTDGTYLPPERWSDGIAGAMLDYRVIANTNRSFGSGGRQTNAVQAYGTIGANWGAWRVRGDYQAQSNVGNTVYADRTFRFSRLYAFRALPSIQSTVTFGDDYLSSDIFDTFALTGASIRSDDRMLPPSLRGYAPLISGVARTNATVTVSQQGRVLYVTRVSPGAFALQNINTSVQGTLDVAVEEEDGSVQRFQVTTAAVPFLARTGQFRYKAAVGKPRRFGGAGITPFFGFGEAAYGLPFDVTVYGGFIAASGYTSIALGVGRDFGTFGAVSADVTHARARLWWNGATRHGNSYRINYSKHFDGLDADVRFFGYRFSERDYTNFAQFSGDPTAYGLANSKQRYSATMSKRFGDTSAYFSYDQTTYWERASEQRVGVTLTRAFSVGALRNLNVSVSAFRTQSAGASGNQVSVTATLPIGGRHTVTSNLTTGNGSTSVNAGYLYDDPAGRTYQISAGTTDGRASANASFRQRTSAYQLTAQASTVANGYAAASLEVDGSLVATQYGIAAHANGNAGDTRLLVSTDGVRDVPLSGTLTHTDSRGYAVLDGISPYNVYDAAVNVEKLPLEVQVSNPIQRMVLTDGAIGFVQFSAARGSNLYLTLTDAAGKPLPFGASVQDAANGKELGIVGEGGAAYLTQVQPKSSLVVRAGERTLCTIDTLPNRLQLEGTPIPVACDMTVAPHAAAQPETIH</sequence>
<evidence type="ECO:0000259" key="11">
    <source>
        <dbReference type="Pfam" id="PF13953"/>
    </source>
</evidence>
<dbReference type="Gene3D" id="2.60.40.2610">
    <property type="entry name" value="Outer membrane usher protein FimD, plug domain"/>
    <property type="match status" value="1"/>
</dbReference>
<proteinExistence type="inferred from homology"/>
<dbReference type="Pfam" id="PF13953">
    <property type="entry name" value="PapC_C"/>
    <property type="match status" value="1"/>
</dbReference>
<reference evidence="13 14" key="1">
    <citation type="submission" date="2007-04" db="EMBL/GenBank/DDBJ databases">
        <title>Complete genome sequence of Burkholderia multivorans ATCC 17616.</title>
        <authorList>
            <person name="Ohtsubo Y."/>
            <person name="Yamashita A."/>
            <person name="Kurokawa K."/>
            <person name="Takami H."/>
            <person name="Yuhara S."/>
            <person name="Nishiyama E."/>
            <person name="Endo R."/>
            <person name="Miyazaki R."/>
            <person name="Ono A."/>
            <person name="Yano K."/>
            <person name="Ito M."/>
            <person name="Sota M."/>
            <person name="Yuji N."/>
            <person name="Hattori M."/>
            <person name="Tsuda M."/>
        </authorList>
    </citation>
    <scope>NUCLEOTIDE SEQUENCE [LARGE SCALE GENOMIC DNA]</scope>
    <source>
        <strain evidence="14">ATCC 17616 / 249</strain>
    </source>
</reference>
<dbReference type="STRING" id="395019.BMULJ_01632"/>
<dbReference type="HOGENOM" id="CLU_009120_1_1_4"/>
<keyword evidence="8 9" id="KW-0998">Cell outer membrane</keyword>
<dbReference type="Gene3D" id="2.60.40.3110">
    <property type="match status" value="1"/>
</dbReference>
<evidence type="ECO:0000256" key="9">
    <source>
        <dbReference type="RuleBase" id="RU003884"/>
    </source>
</evidence>
<evidence type="ECO:0000256" key="7">
    <source>
        <dbReference type="ARBA" id="ARBA00023136"/>
    </source>
</evidence>
<dbReference type="InterPro" id="IPR042186">
    <property type="entry name" value="FimD_plug_dom"/>
</dbReference>
<dbReference type="SUPFAM" id="SSF141729">
    <property type="entry name" value="FimD N-terminal domain-like"/>
    <property type="match status" value="1"/>
</dbReference>
<evidence type="ECO:0000259" key="12">
    <source>
        <dbReference type="Pfam" id="PF13954"/>
    </source>
</evidence>
<dbReference type="InterPro" id="IPR018030">
    <property type="entry name" value="Fimbrial_membr_usher_CS"/>
</dbReference>
<evidence type="ECO:0000256" key="6">
    <source>
        <dbReference type="ARBA" id="ARBA00022729"/>
    </source>
</evidence>
<dbReference type="InterPro" id="IPR025885">
    <property type="entry name" value="PapC_N"/>
</dbReference>
<dbReference type="KEGG" id="bmj:BMULJ_01632"/>
<dbReference type="InterPro" id="IPR037224">
    <property type="entry name" value="PapC_N_sf"/>
</dbReference>
<gene>
    <name evidence="13" type="primary">fimD</name>
    <name evidence="13" type="ordered locus">BMULJ_01632</name>
</gene>
<dbReference type="Gene3D" id="2.60.40.2070">
    <property type="match status" value="1"/>
</dbReference>
<evidence type="ECO:0000256" key="10">
    <source>
        <dbReference type="SAM" id="SignalP"/>
    </source>
</evidence>
<evidence type="ECO:0000256" key="5">
    <source>
        <dbReference type="ARBA" id="ARBA00022692"/>
    </source>
</evidence>
<dbReference type="Gene3D" id="3.10.20.410">
    <property type="match status" value="1"/>
</dbReference>
<name>A0A0H3KEM6_BURM1</name>
<evidence type="ECO:0000313" key="13">
    <source>
        <dbReference type="EMBL" id="BAG43553.1"/>
    </source>
</evidence>
<dbReference type="InterPro" id="IPR025949">
    <property type="entry name" value="PapC-like_C"/>
</dbReference>
<dbReference type="InterPro" id="IPR043142">
    <property type="entry name" value="PapC-like_C_sf"/>
</dbReference>
<keyword evidence="4" id="KW-1134">Transmembrane beta strand</keyword>
<keyword evidence="6 10" id="KW-0732">Signal</keyword>
<comment type="subcellular location">
    <subcellularLocation>
        <location evidence="1 9">Cell outer membrane</location>
        <topology evidence="1 9">Multi-pass membrane protein</topology>
    </subcellularLocation>
</comment>
<dbReference type="GO" id="GO:0009279">
    <property type="term" value="C:cell outer membrane"/>
    <property type="evidence" value="ECO:0007669"/>
    <property type="project" value="UniProtKB-SubCell"/>
</dbReference>
<dbReference type="AlphaFoldDB" id="A0A0H3KEM6"/>
<evidence type="ECO:0000256" key="3">
    <source>
        <dbReference type="ARBA" id="ARBA00022448"/>
    </source>
</evidence>
<dbReference type="InterPro" id="IPR000015">
    <property type="entry name" value="Fimb_usher"/>
</dbReference>
<dbReference type="EMBL" id="AP009385">
    <property type="protein sequence ID" value="BAG43553.1"/>
    <property type="molecule type" value="Genomic_DNA"/>
</dbReference>
<dbReference type="PANTHER" id="PTHR30451">
    <property type="entry name" value="OUTER MEMBRANE USHER PROTEIN"/>
    <property type="match status" value="1"/>
</dbReference>
<evidence type="ECO:0000256" key="2">
    <source>
        <dbReference type="ARBA" id="ARBA00008064"/>
    </source>
</evidence>
<dbReference type="GO" id="GO:0009297">
    <property type="term" value="P:pilus assembly"/>
    <property type="evidence" value="ECO:0007669"/>
    <property type="project" value="InterPro"/>
</dbReference>
<keyword evidence="14" id="KW-1185">Reference proteome</keyword>
<dbReference type="Pfam" id="PF13954">
    <property type="entry name" value="PapC_N"/>
    <property type="match status" value="1"/>
</dbReference>
<keyword evidence="7 9" id="KW-0472">Membrane</keyword>
<dbReference type="GO" id="GO:0015473">
    <property type="term" value="F:fimbrial usher porin activity"/>
    <property type="evidence" value="ECO:0007669"/>
    <property type="project" value="InterPro"/>
</dbReference>
<dbReference type="PANTHER" id="PTHR30451:SF10">
    <property type="entry name" value="OUTER MEMBRANE USHER PROTEIN YFCU-RELATED"/>
    <property type="match status" value="1"/>
</dbReference>
<dbReference type="KEGG" id="bmu:Bmul_1611"/>
<keyword evidence="9" id="KW-1029">Fimbrium biogenesis</keyword>
<evidence type="ECO:0000256" key="1">
    <source>
        <dbReference type="ARBA" id="ARBA00004571"/>
    </source>
</evidence>
<comment type="similarity">
    <text evidence="2 9">Belongs to the fimbrial export usher family.</text>
</comment>
<feature type="chain" id="PRO_5002613766" evidence="10">
    <location>
        <begin position="22"/>
        <end position="829"/>
    </location>
</feature>
<evidence type="ECO:0000256" key="4">
    <source>
        <dbReference type="ARBA" id="ARBA00022452"/>
    </source>
</evidence>
<organism evidence="13 14">
    <name type="scientific">Burkholderia multivorans (strain ATCC 17616 / 249)</name>
    <dbReference type="NCBI Taxonomy" id="395019"/>
    <lineage>
        <taxon>Bacteria</taxon>
        <taxon>Pseudomonadati</taxon>
        <taxon>Pseudomonadota</taxon>
        <taxon>Betaproteobacteria</taxon>
        <taxon>Burkholderiales</taxon>
        <taxon>Burkholderiaceae</taxon>
        <taxon>Burkholderia</taxon>
        <taxon>Burkholderia cepacia complex</taxon>
    </lineage>
</organism>
<dbReference type="Pfam" id="PF00577">
    <property type="entry name" value="Usher"/>
    <property type="match status" value="1"/>
</dbReference>
<keyword evidence="5 9" id="KW-0812">Transmembrane</keyword>